<dbReference type="Proteomes" id="UP000063919">
    <property type="component" value="Chromosome"/>
</dbReference>
<name>A0A0M4K0U0_9MOLU</name>
<evidence type="ECO:0000313" key="1">
    <source>
        <dbReference type="EMBL" id="ALD66112.1"/>
    </source>
</evidence>
<proteinExistence type="predicted"/>
<protein>
    <submittedName>
        <fullName evidence="1">Uncharacterized protein</fullName>
    </submittedName>
</protein>
<dbReference type="EMBL" id="CP012622">
    <property type="protein sequence ID" value="ALD66112.1"/>
    <property type="molecule type" value="Genomic_DNA"/>
</dbReference>
<evidence type="ECO:0000313" key="2">
    <source>
        <dbReference type="Proteomes" id="UP000063919"/>
    </source>
</evidence>
<keyword evidence="2" id="KW-1185">Reference proteome</keyword>
<sequence length="397" mass="45853">MKKILSLMGTIGLSSSSILLTTQVVSCNATWSLEYKSILKKDAQSIAENEYFDITSKIDLSNKIKRNLFSLDINSQIKRNNALLREITDESLELFAIARAYFDSMVVIDDEGNNNNDYYYYVLQDKEIYGNASKIMNYESEKSFLDFFGDEIIKPEFQSNAARFAVLKNNLKFTQAYYEVITSDYSKQTSQNKAYIESIHEMNKYIEDGFFVPLLKFIVMEKVISAGNSLTKLKFDKNIIEYLNVGQKGENTLDKYIGYWYDSKNKNTSGILTYNWNCEHTYESNLDLDYMKLSNEQKKEYLNSWRSCEDYKGKPANQLSEEEALKIDDNLIKVMSLGINKNDSKINNAIVEKDFGLEEKVQIAPRVHFNALEGILNNEEVQKFFKYGFQEVDKGGI</sequence>
<reference evidence="1 2" key="1">
    <citation type="journal article" date="2015" name="Genome Announc.">
        <title>Complete Genome Sequence of Spiroplasma cantharicola CC-1T (DSM 21588), a Bacterium Isolated from Soldier Beetle (Cantharis carolinus).</title>
        <authorList>
            <person name="Lo W.S."/>
            <person name="Liu P.Y."/>
            <person name="Kuo C.H."/>
        </authorList>
    </citation>
    <scope>NUCLEOTIDE SEQUENCE [LARGE SCALE GENOMIC DNA]</scope>
    <source>
        <strain evidence="1 2">CC-1</strain>
    </source>
</reference>
<organism evidence="1 2">
    <name type="scientific">Spiroplasma cantharicola</name>
    <dbReference type="NCBI Taxonomy" id="362837"/>
    <lineage>
        <taxon>Bacteria</taxon>
        <taxon>Bacillati</taxon>
        <taxon>Mycoplasmatota</taxon>
        <taxon>Mollicutes</taxon>
        <taxon>Entomoplasmatales</taxon>
        <taxon>Spiroplasmataceae</taxon>
        <taxon>Spiroplasma</taxon>
    </lineage>
</organism>
<gene>
    <name evidence="1" type="ORF">SCANT_v1c02020</name>
</gene>
<dbReference type="AlphaFoldDB" id="A0A0M4K0U0"/>
<dbReference type="RefSeq" id="WP_053945885.1">
    <property type="nucleotide sequence ID" value="NZ_CP012622.1"/>
</dbReference>
<dbReference type="KEGG" id="scj:SCANT_v1c02020"/>
<dbReference type="STRING" id="362837.SCANT_v1c02020"/>
<dbReference type="PATRIC" id="fig|362837.3.peg.203"/>
<accession>A0A0M4K0U0</accession>
<dbReference type="OrthoDB" id="389597at2"/>